<gene>
    <name evidence="2" type="ORF">HHI36_006165</name>
</gene>
<accession>A0ABD2NWF7</accession>
<keyword evidence="3" id="KW-1185">Reference proteome</keyword>
<protein>
    <submittedName>
        <fullName evidence="2">Uncharacterized protein</fullName>
    </submittedName>
</protein>
<feature type="region of interest" description="Disordered" evidence="1">
    <location>
        <begin position="45"/>
        <end position="68"/>
    </location>
</feature>
<comment type="caution">
    <text evidence="2">The sequence shown here is derived from an EMBL/GenBank/DDBJ whole genome shotgun (WGS) entry which is preliminary data.</text>
</comment>
<name>A0ABD2NWF7_9CUCU</name>
<reference evidence="2 3" key="1">
    <citation type="journal article" date="2021" name="BMC Biol.">
        <title>Horizontally acquired antibacterial genes associated with adaptive radiation of ladybird beetles.</title>
        <authorList>
            <person name="Li H.S."/>
            <person name="Tang X.F."/>
            <person name="Huang Y.H."/>
            <person name="Xu Z.Y."/>
            <person name="Chen M.L."/>
            <person name="Du X.Y."/>
            <person name="Qiu B.Y."/>
            <person name="Chen P.T."/>
            <person name="Zhang W."/>
            <person name="Slipinski A."/>
            <person name="Escalona H.E."/>
            <person name="Waterhouse R.M."/>
            <person name="Zwick A."/>
            <person name="Pang H."/>
        </authorList>
    </citation>
    <scope>NUCLEOTIDE SEQUENCE [LARGE SCALE GENOMIC DNA]</scope>
    <source>
        <strain evidence="2">SYSU2018</strain>
    </source>
</reference>
<evidence type="ECO:0000313" key="3">
    <source>
        <dbReference type="Proteomes" id="UP001516400"/>
    </source>
</evidence>
<feature type="compositionally biased region" description="Acidic residues" evidence="1">
    <location>
        <begin position="46"/>
        <end position="68"/>
    </location>
</feature>
<dbReference type="Proteomes" id="UP001516400">
    <property type="component" value="Unassembled WGS sequence"/>
</dbReference>
<organism evidence="2 3">
    <name type="scientific">Cryptolaemus montrouzieri</name>
    <dbReference type="NCBI Taxonomy" id="559131"/>
    <lineage>
        <taxon>Eukaryota</taxon>
        <taxon>Metazoa</taxon>
        <taxon>Ecdysozoa</taxon>
        <taxon>Arthropoda</taxon>
        <taxon>Hexapoda</taxon>
        <taxon>Insecta</taxon>
        <taxon>Pterygota</taxon>
        <taxon>Neoptera</taxon>
        <taxon>Endopterygota</taxon>
        <taxon>Coleoptera</taxon>
        <taxon>Polyphaga</taxon>
        <taxon>Cucujiformia</taxon>
        <taxon>Coccinelloidea</taxon>
        <taxon>Coccinellidae</taxon>
        <taxon>Scymninae</taxon>
        <taxon>Scymnini</taxon>
        <taxon>Cryptolaemus</taxon>
    </lineage>
</organism>
<dbReference type="AlphaFoldDB" id="A0ABD2NWF7"/>
<proteinExistence type="predicted"/>
<sequence>MSPTDSGWQNVDGKLVPTWFFSNKLPEAYKDIVIIPDVLENTVDIETQDDEEIDQVESNIEEESSDED</sequence>
<evidence type="ECO:0000313" key="2">
    <source>
        <dbReference type="EMBL" id="KAL3283008.1"/>
    </source>
</evidence>
<evidence type="ECO:0000256" key="1">
    <source>
        <dbReference type="SAM" id="MobiDB-lite"/>
    </source>
</evidence>
<dbReference type="EMBL" id="JABFTP020000144">
    <property type="protein sequence ID" value="KAL3283008.1"/>
    <property type="molecule type" value="Genomic_DNA"/>
</dbReference>